<keyword evidence="7" id="KW-0677">Repeat</keyword>
<evidence type="ECO:0000256" key="19">
    <source>
        <dbReference type="SAM" id="SignalP"/>
    </source>
</evidence>
<dbReference type="AlphaFoldDB" id="A0A1S3TTB4"/>
<evidence type="ECO:0000256" key="13">
    <source>
        <dbReference type="ARBA" id="ARBA00023170"/>
    </source>
</evidence>
<evidence type="ECO:0000256" key="15">
    <source>
        <dbReference type="ARBA" id="ARBA00047558"/>
    </source>
</evidence>
<dbReference type="InterPro" id="IPR008271">
    <property type="entry name" value="Ser/Thr_kinase_AS"/>
</dbReference>
<proteinExistence type="predicted"/>
<dbReference type="Pfam" id="PF07714">
    <property type="entry name" value="PK_Tyr_Ser-Thr"/>
    <property type="match status" value="1"/>
</dbReference>
<dbReference type="Proteomes" id="UP000087766">
    <property type="component" value="Chromosome 4"/>
</dbReference>
<dbReference type="SUPFAM" id="SSF56112">
    <property type="entry name" value="Protein kinase-like (PK-like)"/>
    <property type="match status" value="1"/>
</dbReference>
<keyword evidence="6 19" id="KW-0732">Signal</keyword>
<dbReference type="CDD" id="cd23509">
    <property type="entry name" value="Gnk2-like"/>
    <property type="match status" value="2"/>
</dbReference>
<dbReference type="FunFam" id="1.10.510.10:FF:000336">
    <property type="entry name" value="Cysteine-rich receptor-like protein kinase 2"/>
    <property type="match status" value="1"/>
</dbReference>
<evidence type="ECO:0000313" key="22">
    <source>
        <dbReference type="Proteomes" id="UP000087766"/>
    </source>
</evidence>
<dbReference type="PROSITE" id="PS50011">
    <property type="entry name" value="PROTEIN_KINASE_DOM"/>
    <property type="match status" value="1"/>
</dbReference>
<comment type="subcellular location">
    <subcellularLocation>
        <location evidence="1">Membrane</location>
        <topology evidence="1">Single-pass membrane protein</topology>
    </subcellularLocation>
</comment>
<evidence type="ECO:0000256" key="18">
    <source>
        <dbReference type="SAM" id="Phobius"/>
    </source>
</evidence>
<keyword evidence="8" id="KW-0547">Nucleotide-binding</keyword>
<dbReference type="GeneID" id="106758612"/>
<dbReference type="GO" id="GO:0016020">
    <property type="term" value="C:membrane"/>
    <property type="evidence" value="ECO:0007669"/>
    <property type="project" value="UniProtKB-SubCell"/>
</dbReference>
<feature type="compositionally biased region" description="Low complexity" evidence="17">
    <location>
        <begin position="653"/>
        <end position="664"/>
    </location>
</feature>
<organism evidence="22 23">
    <name type="scientific">Vigna radiata var. radiata</name>
    <name type="common">Mung bean</name>
    <name type="synonym">Phaseolus aureus</name>
    <dbReference type="NCBI Taxonomy" id="3916"/>
    <lineage>
        <taxon>Eukaryota</taxon>
        <taxon>Viridiplantae</taxon>
        <taxon>Streptophyta</taxon>
        <taxon>Embryophyta</taxon>
        <taxon>Tracheophyta</taxon>
        <taxon>Spermatophyta</taxon>
        <taxon>Magnoliopsida</taxon>
        <taxon>eudicotyledons</taxon>
        <taxon>Gunneridae</taxon>
        <taxon>Pentapetalae</taxon>
        <taxon>rosids</taxon>
        <taxon>fabids</taxon>
        <taxon>Fabales</taxon>
        <taxon>Fabaceae</taxon>
        <taxon>Papilionoideae</taxon>
        <taxon>50 kb inversion clade</taxon>
        <taxon>NPAAA clade</taxon>
        <taxon>indigoferoid/millettioid clade</taxon>
        <taxon>Phaseoleae</taxon>
        <taxon>Vigna</taxon>
    </lineage>
</organism>
<evidence type="ECO:0000256" key="17">
    <source>
        <dbReference type="SAM" id="MobiDB-lite"/>
    </source>
</evidence>
<dbReference type="FunFam" id="3.30.430.20:FF:000015">
    <property type="entry name" value="Cysteine-rich receptor-like protein kinase 3"/>
    <property type="match status" value="1"/>
</dbReference>
<keyword evidence="4" id="KW-0808">Transferase</keyword>
<feature type="chain" id="PRO_5010339184" evidence="19">
    <location>
        <begin position="39"/>
        <end position="677"/>
    </location>
</feature>
<keyword evidence="10" id="KW-0067">ATP-binding</keyword>
<dbReference type="KEGG" id="vra:106758612"/>
<dbReference type="InterPro" id="IPR000719">
    <property type="entry name" value="Prot_kinase_dom"/>
</dbReference>
<dbReference type="InterPro" id="IPR052059">
    <property type="entry name" value="CR_Ser/Thr_kinase"/>
</dbReference>
<feature type="domain" description="Protein kinase" evidence="20">
    <location>
        <begin position="337"/>
        <end position="621"/>
    </location>
</feature>
<evidence type="ECO:0000259" key="21">
    <source>
        <dbReference type="PROSITE" id="PS51473"/>
    </source>
</evidence>
<protein>
    <submittedName>
        <fullName evidence="23">Cysteine-rich receptor-like protein kinase 42 isoform X1</fullName>
    </submittedName>
</protein>
<dbReference type="PROSITE" id="PS51473">
    <property type="entry name" value="GNK2"/>
    <property type="match status" value="2"/>
</dbReference>
<keyword evidence="14" id="KW-0325">Glycoprotein</keyword>
<keyword evidence="5 18" id="KW-0812">Transmembrane</keyword>
<evidence type="ECO:0000256" key="11">
    <source>
        <dbReference type="ARBA" id="ARBA00022989"/>
    </source>
</evidence>
<reference evidence="22" key="1">
    <citation type="journal article" date="2014" name="Nat. Commun.">
        <title>Genome sequence of mungbean and insights into evolution within Vigna species.</title>
        <authorList>
            <person name="Kang Y.J."/>
            <person name="Kim S.K."/>
            <person name="Kim M.Y."/>
            <person name="Lestari P."/>
            <person name="Kim K.H."/>
            <person name="Ha B.K."/>
            <person name="Jun T.H."/>
            <person name="Hwang W.J."/>
            <person name="Lee T."/>
            <person name="Lee J."/>
            <person name="Shim S."/>
            <person name="Yoon M.Y."/>
            <person name="Jang Y.E."/>
            <person name="Han K.S."/>
            <person name="Taeprayoon P."/>
            <person name="Yoon N."/>
            <person name="Somta P."/>
            <person name="Tanya P."/>
            <person name="Kim K.S."/>
            <person name="Gwag J.G."/>
            <person name="Moon J.K."/>
            <person name="Lee Y.H."/>
            <person name="Park B.S."/>
            <person name="Bombarely A."/>
            <person name="Doyle J.J."/>
            <person name="Jackson S.A."/>
            <person name="Schafleitner R."/>
            <person name="Srinives P."/>
            <person name="Varshney R.K."/>
            <person name="Lee S.H."/>
        </authorList>
    </citation>
    <scope>NUCLEOTIDE SEQUENCE [LARGE SCALE GENOMIC DNA]</scope>
    <source>
        <strain evidence="22">cv. VC1973A</strain>
    </source>
</reference>
<name>A0A1S3TTB4_VIGRR</name>
<feature type="transmembrane region" description="Helical" evidence="18">
    <location>
        <begin position="276"/>
        <end position="298"/>
    </location>
</feature>
<dbReference type="PANTHER" id="PTHR47973">
    <property type="entry name" value="CYSTEINE-RICH RECEPTOR-LIKE PROTEIN KINASE 3"/>
    <property type="match status" value="1"/>
</dbReference>
<dbReference type="FunFam" id="3.30.430.20:FF:000005">
    <property type="entry name" value="Cysteine-rich receptor-like protein kinase 2"/>
    <property type="match status" value="1"/>
</dbReference>
<evidence type="ECO:0000256" key="16">
    <source>
        <dbReference type="ARBA" id="ARBA00047951"/>
    </source>
</evidence>
<dbReference type="InterPro" id="IPR011009">
    <property type="entry name" value="Kinase-like_dom_sf"/>
</dbReference>
<evidence type="ECO:0000256" key="10">
    <source>
        <dbReference type="ARBA" id="ARBA00022840"/>
    </source>
</evidence>
<keyword evidence="13" id="KW-0675">Receptor</keyword>
<evidence type="ECO:0000256" key="8">
    <source>
        <dbReference type="ARBA" id="ARBA00022741"/>
    </source>
</evidence>
<feature type="compositionally biased region" description="Basic and acidic residues" evidence="17">
    <location>
        <begin position="668"/>
        <end position="677"/>
    </location>
</feature>
<dbReference type="InterPro" id="IPR002902">
    <property type="entry name" value="GNK2"/>
</dbReference>
<dbReference type="Pfam" id="PF01657">
    <property type="entry name" value="Stress-antifung"/>
    <property type="match status" value="2"/>
</dbReference>
<dbReference type="OrthoDB" id="1908121at2759"/>
<accession>A0A1S3TTB4</accession>
<dbReference type="Gene3D" id="1.10.510.10">
    <property type="entry name" value="Transferase(Phosphotransferase) domain 1"/>
    <property type="match status" value="1"/>
</dbReference>
<evidence type="ECO:0000256" key="6">
    <source>
        <dbReference type="ARBA" id="ARBA00022729"/>
    </source>
</evidence>
<feature type="signal peptide" evidence="19">
    <location>
        <begin position="1"/>
        <end position="38"/>
    </location>
</feature>
<dbReference type="InterPro" id="IPR038408">
    <property type="entry name" value="GNK2_sf"/>
</dbReference>
<dbReference type="GO" id="GO:0004674">
    <property type="term" value="F:protein serine/threonine kinase activity"/>
    <property type="evidence" value="ECO:0007669"/>
    <property type="project" value="UniProtKB-KW"/>
</dbReference>
<feature type="domain" description="Gnk2-homologous" evidence="21">
    <location>
        <begin position="154"/>
        <end position="256"/>
    </location>
</feature>
<gene>
    <name evidence="23" type="primary">LOC106758612</name>
</gene>
<evidence type="ECO:0000256" key="5">
    <source>
        <dbReference type="ARBA" id="ARBA00022692"/>
    </source>
</evidence>
<comment type="catalytic activity">
    <reaction evidence="16">
        <text>L-threonyl-[protein] + ATP = O-phospho-L-threonyl-[protein] + ADP + H(+)</text>
        <dbReference type="Rhea" id="RHEA:46608"/>
        <dbReference type="Rhea" id="RHEA-COMP:11060"/>
        <dbReference type="Rhea" id="RHEA-COMP:11605"/>
        <dbReference type="ChEBI" id="CHEBI:15378"/>
        <dbReference type="ChEBI" id="CHEBI:30013"/>
        <dbReference type="ChEBI" id="CHEBI:30616"/>
        <dbReference type="ChEBI" id="CHEBI:61977"/>
        <dbReference type="ChEBI" id="CHEBI:456216"/>
    </reaction>
</comment>
<keyword evidence="9" id="KW-0418">Kinase</keyword>
<evidence type="ECO:0000256" key="3">
    <source>
        <dbReference type="ARBA" id="ARBA00022553"/>
    </source>
</evidence>
<evidence type="ECO:0000256" key="14">
    <source>
        <dbReference type="ARBA" id="ARBA00023180"/>
    </source>
</evidence>
<feature type="domain" description="Gnk2-homologous" evidence="21">
    <location>
        <begin position="42"/>
        <end position="145"/>
    </location>
</feature>
<evidence type="ECO:0000313" key="23">
    <source>
        <dbReference type="RefSeq" id="XP_014497026.1"/>
    </source>
</evidence>
<keyword evidence="2" id="KW-0723">Serine/threonine-protein kinase</keyword>
<reference evidence="23" key="2">
    <citation type="submission" date="2025-08" db="UniProtKB">
        <authorList>
            <consortium name="RefSeq"/>
        </authorList>
    </citation>
    <scope>IDENTIFICATION</scope>
    <source>
        <tissue evidence="23">Leaf</tissue>
    </source>
</reference>
<feature type="region of interest" description="Disordered" evidence="17">
    <location>
        <begin position="653"/>
        <end position="677"/>
    </location>
</feature>
<keyword evidence="3" id="KW-0597">Phosphoprotein</keyword>
<dbReference type="Gene3D" id="3.30.430.20">
    <property type="entry name" value="Gnk2 domain, C-X8-C-X2-C motif"/>
    <property type="match status" value="2"/>
</dbReference>
<dbReference type="FunFam" id="3.30.200.20:FF:000177">
    <property type="entry name" value="Cysteine-rich receptor-like protein kinase 2"/>
    <property type="match status" value="1"/>
</dbReference>
<keyword evidence="11 18" id="KW-1133">Transmembrane helix</keyword>
<keyword evidence="22" id="KW-1185">Reference proteome</keyword>
<evidence type="ECO:0000256" key="4">
    <source>
        <dbReference type="ARBA" id="ARBA00022679"/>
    </source>
</evidence>
<evidence type="ECO:0000256" key="2">
    <source>
        <dbReference type="ARBA" id="ARBA00022527"/>
    </source>
</evidence>
<comment type="catalytic activity">
    <reaction evidence="15">
        <text>L-seryl-[protein] + ATP = O-phospho-L-seryl-[protein] + ADP + H(+)</text>
        <dbReference type="Rhea" id="RHEA:17989"/>
        <dbReference type="Rhea" id="RHEA-COMP:9863"/>
        <dbReference type="Rhea" id="RHEA-COMP:11604"/>
        <dbReference type="ChEBI" id="CHEBI:15378"/>
        <dbReference type="ChEBI" id="CHEBI:29999"/>
        <dbReference type="ChEBI" id="CHEBI:30616"/>
        <dbReference type="ChEBI" id="CHEBI:83421"/>
        <dbReference type="ChEBI" id="CHEBI:456216"/>
    </reaction>
</comment>
<evidence type="ECO:0000256" key="7">
    <source>
        <dbReference type="ARBA" id="ARBA00022737"/>
    </source>
</evidence>
<dbReference type="Gene3D" id="3.30.200.20">
    <property type="entry name" value="Phosphorylase Kinase, domain 1"/>
    <property type="match status" value="1"/>
</dbReference>
<dbReference type="GO" id="GO:0005524">
    <property type="term" value="F:ATP binding"/>
    <property type="evidence" value="ECO:0007669"/>
    <property type="project" value="UniProtKB-KW"/>
</dbReference>
<dbReference type="PROSITE" id="PS00108">
    <property type="entry name" value="PROTEIN_KINASE_ST"/>
    <property type="match status" value="1"/>
</dbReference>
<evidence type="ECO:0000256" key="9">
    <source>
        <dbReference type="ARBA" id="ARBA00022777"/>
    </source>
</evidence>
<dbReference type="SMART" id="SM00220">
    <property type="entry name" value="S_TKc"/>
    <property type="match status" value="1"/>
</dbReference>
<dbReference type="CDD" id="cd14066">
    <property type="entry name" value="STKc_IRAK"/>
    <property type="match status" value="1"/>
</dbReference>
<evidence type="ECO:0000256" key="1">
    <source>
        <dbReference type="ARBA" id="ARBA00004167"/>
    </source>
</evidence>
<dbReference type="RefSeq" id="XP_014497026.1">
    <property type="nucleotide sequence ID" value="XM_014641540.2"/>
</dbReference>
<keyword evidence="12 18" id="KW-0472">Membrane</keyword>
<sequence length="677" mass="74466">MMADPEMNTSNLSHHHNNPSSWVLFATLFLSSLSFSLSDPRITEAGLYCGTAKAPLKANYIPSFTKEMESLSQLVTNQNWGTHFVNTSGSSIPIYGFAQCFKDLSNTDCLLCYAASRTKIPRCLPSVSARIYLDGCFLRYDNYSFYAEVSDPLRDTVNCTSQHGTVVDKTERLKLEEGVGRVVETVTNRALAKGGGFAVGEVEGVYALAQCWNTIGSDGCRECLRKAGKEVRGCLPKKDGRALNAGCYLRYSTNKFYNEDGDTDGKNGFLRRGGVIVAEVLAAAAILVLSLSASYVAFTKLTRIKKENNNVGQISSSITKSSLNYKYETLEKATDYFNSSRKIGQGGAGSVFKGILPNGKVVAVKRLIFNNRQWVDEFFNEVNLISGIEHKNLVKLLGCSIEGPESLLVYEYLPKKSLDQFIFEKNRTQILNWKQRFNIILGTAEGLAYLHQGTKIRIIHRDIKSGNVLLDENLTPKIADFGLARCFGADKSHLSTGIAGTLGYMAPEYLIRGQLTDKADVYSFGVLVLEVVTGRRNNVFREDSGSLLQTVWKLYRSNTLTEAVDPCLGDDYPATEASRVFQIGLLCTQASASLRPSMSQVVFMLINSNEDVPTPNQPPFLNTGMLDSDSSIKSYSTNSFISNALKKIGASSYSYSESSCSRNSDGPSRSEESIVQV</sequence>
<evidence type="ECO:0000259" key="20">
    <source>
        <dbReference type="PROSITE" id="PS50011"/>
    </source>
</evidence>
<evidence type="ECO:0000256" key="12">
    <source>
        <dbReference type="ARBA" id="ARBA00023136"/>
    </source>
</evidence>
<dbReference type="InterPro" id="IPR001245">
    <property type="entry name" value="Ser-Thr/Tyr_kinase_cat_dom"/>
</dbReference>